<protein>
    <submittedName>
        <fullName evidence="1">Uncharacterized protein</fullName>
    </submittedName>
</protein>
<gene>
    <name evidence="1" type="ORF">BS50DRAFT_566662</name>
</gene>
<dbReference type="Proteomes" id="UP000240883">
    <property type="component" value="Unassembled WGS sequence"/>
</dbReference>
<name>A0A2T2MZE1_CORCC</name>
<dbReference type="OrthoDB" id="3772513at2759"/>
<sequence>MDPSHVAGTTIFISLQDAQSNNFSNQISQSSEAIQILFVVPVESHHQVGVELSIIPFSLDEHPNQVFHSTNGVFFSCCGRIEDDEGLLPLIVDAAETIYKAAVPWHSWNFRAAGFWEKSVQTSGACVEGRSCWDKINELPKQRVGEACSSEHGCTKTDSALIRQVRVRDSRTSQCCQEEQHTCIETAEPRKLPKRKRKHPPTTITGPEIEAANSLLEHFSHASVLEDKNPSFDAFMDIWNTLGTPCNENTSRAWEVCVAFVTRTGQQLNHGRFLRFLSLCFFLIWEKCSEKQGKSAARMINTKMREAGFSGHSRSFKTMRDETILINRIISSIQQSCHLETAGSLYHIIFDASNYQSIRTINRLGNDKKSRIIGHICKHVDRDSVLSSSKEAFSVQHIIQQYLPNLSADVINSAIGYQTVATSRAQNFVYSK</sequence>
<proteinExistence type="predicted"/>
<evidence type="ECO:0000313" key="2">
    <source>
        <dbReference type="Proteomes" id="UP000240883"/>
    </source>
</evidence>
<evidence type="ECO:0000313" key="1">
    <source>
        <dbReference type="EMBL" id="PSN58584.1"/>
    </source>
</evidence>
<accession>A0A2T2MZE1</accession>
<keyword evidence="2" id="KW-1185">Reference proteome</keyword>
<dbReference type="EMBL" id="KZ678275">
    <property type="protein sequence ID" value="PSN58584.1"/>
    <property type="molecule type" value="Genomic_DNA"/>
</dbReference>
<reference evidence="1 2" key="1">
    <citation type="journal article" date="2018" name="Front. Microbiol.">
        <title>Genome-Wide Analysis of Corynespora cassiicola Leaf Fall Disease Putative Effectors.</title>
        <authorList>
            <person name="Lopez D."/>
            <person name="Ribeiro S."/>
            <person name="Label P."/>
            <person name="Fumanal B."/>
            <person name="Venisse J.S."/>
            <person name="Kohler A."/>
            <person name="de Oliveira R.R."/>
            <person name="Labutti K."/>
            <person name="Lipzen A."/>
            <person name="Lail K."/>
            <person name="Bauer D."/>
            <person name="Ohm R.A."/>
            <person name="Barry K.W."/>
            <person name="Spatafora J."/>
            <person name="Grigoriev I.V."/>
            <person name="Martin F.M."/>
            <person name="Pujade-Renaud V."/>
        </authorList>
    </citation>
    <scope>NUCLEOTIDE SEQUENCE [LARGE SCALE GENOMIC DNA]</scope>
    <source>
        <strain evidence="1 2">Philippines</strain>
    </source>
</reference>
<dbReference type="AlphaFoldDB" id="A0A2T2MZE1"/>
<organism evidence="1 2">
    <name type="scientific">Corynespora cassiicola Philippines</name>
    <dbReference type="NCBI Taxonomy" id="1448308"/>
    <lineage>
        <taxon>Eukaryota</taxon>
        <taxon>Fungi</taxon>
        <taxon>Dikarya</taxon>
        <taxon>Ascomycota</taxon>
        <taxon>Pezizomycotina</taxon>
        <taxon>Dothideomycetes</taxon>
        <taxon>Pleosporomycetidae</taxon>
        <taxon>Pleosporales</taxon>
        <taxon>Corynesporascaceae</taxon>
        <taxon>Corynespora</taxon>
    </lineage>
</organism>